<dbReference type="Proteomes" id="UP000447434">
    <property type="component" value="Chromosome 4"/>
</dbReference>
<evidence type="ECO:0000313" key="2">
    <source>
        <dbReference type="Proteomes" id="UP000447434"/>
    </source>
</evidence>
<sequence length="138" mass="16540">MEVIHSTTTTRSSSSILNPNAPMFVPLAYRTVEDFSDEWWSLVHSSPWFRDYWLRERFQDPQIETDNTSFPDFDFDEDYLFHHQPQEEEERRDGKELISLGALKWERERGWADAPRYAEKVPKFVKPRVSPRAIHQPR</sequence>
<evidence type="ECO:0000313" key="1">
    <source>
        <dbReference type="EMBL" id="KAE9614975.1"/>
    </source>
</evidence>
<comment type="caution">
    <text evidence="1">The sequence shown here is derived from an EMBL/GenBank/DDBJ whole genome shotgun (WGS) entry which is preliminary data.</text>
</comment>
<accession>A0A6A4QKF3</accession>
<keyword evidence="2" id="KW-1185">Reference proteome</keyword>
<dbReference type="OrthoDB" id="1918588at2759"/>
<dbReference type="InterPro" id="IPR040414">
    <property type="entry name" value="CID1/CID2"/>
</dbReference>
<gene>
    <name evidence="1" type="ORF">Lalb_Chr04g0250361</name>
</gene>
<dbReference type="AlphaFoldDB" id="A0A6A4QKF3"/>
<dbReference type="PANTHER" id="PTHR33790:SF1">
    <property type="entry name" value="PROTEIN EARLY RESPONSIVE TO DEHYDRATION 15"/>
    <property type="match status" value="1"/>
</dbReference>
<name>A0A6A4QKF3_LUPAL</name>
<protein>
    <recommendedName>
        <fullName evidence="3">Ataxin-2 C-terminal domain-containing protein</fullName>
    </recommendedName>
</protein>
<proteinExistence type="predicted"/>
<dbReference type="EMBL" id="WOCE01000004">
    <property type="protein sequence ID" value="KAE9614975.1"/>
    <property type="molecule type" value="Genomic_DNA"/>
</dbReference>
<dbReference type="PANTHER" id="PTHR33790">
    <property type="entry name" value="OS05G0344200 PROTEIN"/>
    <property type="match status" value="1"/>
</dbReference>
<reference evidence="2" key="1">
    <citation type="journal article" date="2020" name="Nat. Commun.">
        <title>Genome sequence of the cluster root forming white lupin.</title>
        <authorList>
            <person name="Hufnagel B."/>
            <person name="Marques A."/>
            <person name="Soriano A."/>
            <person name="Marques L."/>
            <person name="Divol F."/>
            <person name="Doumas P."/>
            <person name="Sallet E."/>
            <person name="Mancinotti D."/>
            <person name="Carrere S."/>
            <person name="Marande W."/>
            <person name="Arribat S."/>
            <person name="Keller J."/>
            <person name="Huneau C."/>
            <person name="Blein T."/>
            <person name="Aime D."/>
            <person name="Laguerre M."/>
            <person name="Taylor J."/>
            <person name="Schubert V."/>
            <person name="Nelson M."/>
            <person name="Geu-Flores F."/>
            <person name="Crespi M."/>
            <person name="Gallardo-Guerrero K."/>
            <person name="Delaux P.-M."/>
            <person name="Salse J."/>
            <person name="Berges H."/>
            <person name="Guyot R."/>
            <person name="Gouzy J."/>
            <person name="Peret B."/>
        </authorList>
    </citation>
    <scope>NUCLEOTIDE SEQUENCE [LARGE SCALE GENOMIC DNA]</scope>
    <source>
        <strain evidence="2">cv. Amiga</strain>
    </source>
</reference>
<organism evidence="1 2">
    <name type="scientific">Lupinus albus</name>
    <name type="common">White lupine</name>
    <name type="synonym">Lupinus termis</name>
    <dbReference type="NCBI Taxonomy" id="3870"/>
    <lineage>
        <taxon>Eukaryota</taxon>
        <taxon>Viridiplantae</taxon>
        <taxon>Streptophyta</taxon>
        <taxon>Embryophyta</taxon>
        <taxon>Tracheophyta</taxon>
        <taxon>Spermatophyta</taxon>
        <taxon>Magnoliopsida</taxon>
        <taxon>eudicotyledons</taxon>
        <taxon>Gunneridae</taxon>
        <taxon>Pentapetalae</taxon>
        <taxon>rosids</taxon>
        <taxon>fabids</taxon>
        <taxon>Fabales</taxon>
        <taxon>Fabaceae</taxon>
        <taxon>Papilionoideae</taxon>
        <taxon>50 kb inversion clade</taxon>
        <taxon>genistoids sensu lato</taxon>
        <taxon>core genistoids</taxon>
        <taxon>Genisteae</taxon>
        <taxon>Lupinus</taxon>
    </lineage>
</organism>
<evidence type="ECO:0008006" key="3">
    <source>
        <dbReference type="Google" id="ProtNLM"/>
    </source>
</evidence>